<gene>
    <name evidence="1" type="ORF">CA2015_3006</name>
</gene>
<sequence>MNRCKTRGYFLTFAAHLYPAFPEWELAPCQLRLLRHHRALPSVFLDKQFKSNMNSGKKFSFCEKL</sequence>
<dbReference type="KEGG" id="camu:CA2015_3006"/>
<organism evidence="1 2">
    <name type="scientific">Cyclobacterium amurskyense</name>
    <dbReference type="NCBI Taxonomy" id="320787"/>
    <lineage>
        <taxon>Bacteria</taxon>
        <taxon>Pseudomonadati</taxon>
        <taxon>Bacteroidota</taxon>
        <taxon>Cytophagia</taxon>
        <taxon>Cytophagales</taxon>
        <taxon>Cyclobacteriaceae</taxon>
        <taxon>Cyclobacterium</taxon>
    </lineage>
</organism>
<protein>
    <submittedName>
        <fullName evidence="1">Uncharacterized protein</fullName>
    </submittedName>
</protein>
<dbReference type="AlphaFoldDB" id="A0A0H4PH88"/>
<dbReference type="EMBL" id="CP012040">
    <property type="protein sequence ID" value="AKP52410.1"/>
    <property type="molecule type" value="Genomic_DNA"/>
</dbReference>
<dbReference type="STRING" id="320787.CA2015_3006"/>
<reference evidence="1 2" key="1">
    <citation type="submission" date="2015-07" db="EMBL/GenBank/DDBJ databases">
        <authorList>
            <person name="Kim K.M."/>
        </authorList>
    </citation>
    <scope>NUCLEOTIDE SEQUENCE [LARGE SCALE GENOMIC DNA]</scope>
    <source>
        <strain evidence="1 2">KCTC 12363</strain>
    </source>
</reference>
<dbReference type="Proteomes" id="UP000036520">
    <property type="component" value="Chromosome"/>
</dbReference>
<name>A0A0H4PH88_9BACT</name>
<evidence type="ECO:0000313" key="1">
    <source>
        <dbReference type="EMBL" id="AKP52410.1"/>
    </source>
</evidence>
<proteinExistence type="predicted"/>
<evidence type="ECO:0000313" key="2">
    <source>
        <dbReference type="Proteomes" id="UP000036520"/>
    </source>
</evidence>
<accession>A0A0H4PH88</accession>
<keyword evidence="2" id="KW-1185">Reference proteome</keyword>